<sequence>MPGPVEVMISNQRGAGRYSEYALSGHFTQAGELLRLVTTGRDHFRLVSAQKN</sequence>
<name>A0A0C3JP96_PISTI</name>
<dbReference type="Proteomes" id="UP000054217">
    <property type="component" value="Unassembled WGS sequence"/>
</dbReference>
<feature type="non-terminal residue" evidence="1">
    <location>
        <position position="52"/>
    </location>
</feature>
<proteinExistence type="predicted"/>
<reference evidence="2" key="2">
    <citation type="submission" date="2015-01" db="EMBL/GenBank/DDBJ databases">
        <title>Evolutionary Origins and Diversification of the Mycorrhizal Mutualists.</title>
        <authorList>
            <consortium name="DOE Joint Genome Institute"/>
            <consortium name="Mycorrhizal Genomics Consortium"/>
            <person name="Kohler A."/>
            <person name="Kuo A."/>
            <person name="Nagy L.G."/>
            <person name="Floudas D."/>
            <person name="Copeland A."/>
            <person name="Barry K.W."/>
            <person name="Cichocki N."/>
            <person name="Veneault-Fourrey C."/>
            <person name="LaButti K."/>
            <person name="Lindquist E.A."/>
            <person name="Lipzen A."/>
            <person name="Lundell T."/>
            <person name="Morin E."/>
            <person name="Murat C."/>
            <person name="Riley R."/>
            <person name="Ohm R."/>
            <person name="Sun H."/>
            <person name="Tunlid A."/>
            <person name="Henrissat B."/>
            <person name="Grigoriev I.V."/>
            <person name="Hibbett D.S."/>
            <person name="Martin F."/>
        </authorList>
    </citation>
    <scope>NUCLEOTIDE SEQUENCE [LARGE SCALE GENOMIC DNA]</scope>
    <source>
        <strain evidence="2">Marx 270</strain>
    </source>
</reference>
<keyword evidence="2" id="KW-1185">Reference proteome</keyword>
<protein>
    <submittedName>
        <fullName evidence="1">Uncharacterized protein</fullName>
    </submittedName>
</protein>
<dbReference type="EMBL" id="KN832006">
    <property type="protein sequence ID" value="KIN99311.1"/>
    <property type="molecule type" value="Genomic_DNA"/>
</dbReference>
<evidence type="ECO:0000313" key="1">
    <source>
        <dbReference type="EMBL" id="KIN99311.1"/>
    </source>
</evidence>
<gene>
    <name evidence="1" type="ORF">M404DRAFT_1004801</name>
</gene>
<organism evidence="1 2">
    <name type="scientific">Pisolithus tinctorius Marx 270</name>
    <dbReference type="NCBI Taxonomy" id="870435"/>
    <lineage>
        <taxon>Eukaryota</taxon>
        <taxon>Fungi</taxon>
        <taxon>Dikarya</taxon>
        <taxon>Basidiomycota</taxon>
        <taxon>Agaricomycotina</taxon>
        <taxon>Agaricomycetes</taxon>
        <taxon>Agaricomycetidae</taxon>
        <taxon>Boletales</taxon>
        <taxon>Sclerodermatineae</taxon>
        <taxon>Pisolithaceae</taxon>
        <taxon>Pisolithus</taxon>
    </lineage>
</organism>
<accession>A0A0C3JP96</accession>
<dbReference type="AlphaFoldDB" id="A0A0C3JP96"/>
<dbReference type="InParanoid" id="A0A0C3JP96"/>
<dbReference type="HOGENOM" id="CLU_3093127_0_0_1"/>
<reference evidence="1 2" key="1">
    <citation type="submission" date="2014-04" db="EMBL/GenBank/DDBJ databases">
        <authorList>
            <consortium name="DOE Joint Genome Institute"/>
            <person name="Kuo A."/>
            <person name="Kohler A."/>
            <person name="Costa M.D."/>
            <person name="Nagy L.G."/>
            <person name="Floudas D."/>
            <person name="Copeland A."/>
            <person name="Barry K.W."/>
            <person name="Cichocki N."/>
            <person name="Veneault-Fourrey C."/>
            <person name="LaButti K."/>
            <person name="Lindquist E.A."/>
            <person name="Lipzen A."/>
            <person name="Lundell T."/>
            <person name="Morin E."/>
            <person name="Murat C."/>
            <person name="Sun H."/>
            <person name="Tunlid A."/>
            <person name="Henrissat B."/>
            <person name="Grigoriev I.V."/>
            <person name="Hibbett D.S."/>
            <person name="Martin F."/>
            <person name="Nordberg H.P."/>
            <person name="Cantor M.N."/>
            <person name="Hua S.X."/>
        </authorList>
    </citation>
    <scope>NUCLEOTIDE SEQUENCE [LARGE SCALE GENOMIC DNA]</scope>
    <source>
        <strain evidence="1 2">Marx 270</strain>
    </source>
</reference>
<evidence type="ECO:0000313" key="2">
    <source>
        <dbReference type="Proteomes" id="UP000054217"/>
    </source>
</evidence>